<proteinExistence type="inferred from homology"/>
<keyword evidence="5 11" id="KW-0067">ATP-binding</keyword>
<name>A0ABV6XR21_9ACTN</name>
<comment type="caution">
    <text evidence="11">The sequence shown here is derived from an EMBL/GenBank/DDBJ whole genome shotgun (WGS) entry which is preliminary data.</text>
</comment>
<dbReference type="Pfam" id="PF00005">
    <property type="entry name" value="ABC_tran"/>
    <property type="match status" value="1"/>
</dbReference>
<evidence type="ECO:0000256" key="8">
    <source>
        <dbReference type="ARBA" id="ARBA00023251"/>
    </source>
</evidence>
<evidence type="ECO:0000256" key="4">
    <source>
        <dbReference type="ARBA" id="ARBA00022741"/>
    </source>
</evidence>
<evidence type="ECO:0000256" key="1">
    <source>
        <dbReference type="ARBA" id="ARBA00004202"/>
    </source>
</evidence>
<dbReference type="NCBIfam" id="TIGR01188">
    <property type="entry name" value="drrA"/>
    <property type="match status" value="1"/>
</dbReference>
<evidence type="ECO:0000256" key="9">
    <source>
        <dbReference type="ARBA" id="ARBA00049985"/>
    </source>
</evidence>
<evidence type="ECO:0000256" key="6">
    <source>
        <dbReference type="ARBA" id="ARBA00022967"/>
    </source>
</evidence>
<sequence length="318" mass="33865">MRPGAGPAIRATALSKCYGSTRALAAVDLEVGAGTVLALLGPNGAGKSTTVRILTTLTAPDSGRAEVAGYDVIRQAHLVRASIGLAGQHAAVDGRLTGRENLIMVGRLHRLSHREARRRAAELLERFDLVPVADRPAHSYSGGTRRRIDLAASLVSRAPVLFLDEPTTGLDPRSRSDLWDLVDELVGNGTAVLLTTQYLDEADRLADHITVVDHGRVVAEGSPEELKRSIGSERLSVRVHELEQLFTVSEAMRRIGGHTAVADPVAREVTTCTPDGARLLTEVIHGLDGTGIVLDGAELLRPSLDDVFLALTLRGGSE</sequence>
<gene>
    <name evidence="11" type="ORF">ABUW04_20725</name>
</gene>
<organism evidence="11 12">
    <name type="scientific">Streptacidiphilus jeojiensis</name>
    <dbReference type="NCBI Taxonomy" id="3229225"/>
    <lineage>
        <taxon>Bacteria</taxon>
        <taxon>Bacillati</taxon>
        <taxon>Actinomycetota</taxon>
        <taxon>Actinomycetes</taxon>
        <taxon>Kitasatosporales</taxon>
        <taxon>Streptomycetaceae</taxon>
        <taxon>Streptacidiphilus</taxon>
    </lineage>
</organism>
<dbReference type="Gene3D" id="3.40.50.300">
    <property type="entry name" value="P-loop containing nucleotide triphosphate hydrolases"/>
    <property type="match status" value="1"/>
</dbReference>
<reference evidence="11 12" key="1">
    <citation type="submission" date="2024-06" db="EMBL/GenBank/DDBJ databases">
        <authorList>
            <person name="Lee S.D."/>
        </authorList>
    </citation>
    <scope>NUCLEOTIDE SEQUENCE [LARGE SCALE GENOMIC DNA]</scope>
    <source>
        <strain evidence="11 12">N1-10</strain>
    </source>
</reference>
<dbReference type="RefSeq" id="WP_380566155.1">
    <property type="nucleotide sequence ID" value="NZ_JBEUKS010000007.1"/>
</dbReference>
<dbReference type="SUPFAM" id="SSF52540">
    <property type="entry name" value="P-loop containing nucleoside triphosphate hydrolases"/>
    <property type="match status" value="1"/>
</dbReference>
<feature type="domain" description="ABC transporter" evidence="10">
    <location>
        <begin position="9"/>
        <end position="239"/>
    </location>
</feature>
<evidence type="ECO:0000313" key="12">
    <source>
        <dbReference type="Proteomes" id="UP001592581"/>
    </source>
</evidence>
<dbReference type="Proteomes" id="UP001592581">
    <property type="component" value="Unassembled WGS sequence"/>
</dbReference>
<keyword evidence="6" id="KW-1278">Translocase</keyword>
<accession>A0ABV6XR21</accession>
<dbReference type="GO" id="GO:0005524">
    <property type="term" value="F:ATP binding"/>
    <property type="evidence" value="ECO:0007669"/>
    <property type="project" value="UniProtKB-KW"/>
</dbReference>
<dbReference type="PANTHER" id="PTHR42711:SF19">
    <property type="entry name" value="DOXORUBICIN RESISTANCE ATP-BINDING PROTEIN DRRA"/>
    <property type="match status" value="1"/>
</dbReference>
<evidence type="ECO:0000313" key="11">
    <source>
        <dbReference type="EMBL" id="MFC1440688.1"/>
    </source>
</evidence>
<keyword evidence="2" id="KW-0813">Transport</keyword>
<dbReference type="InterPro" id="IPR050763">
    <property type="entry name" value="ABC_transporter_ATP-binding"/>
</dbReference>
<evidence type="ECO:0000256" key="5">
    <source>
        <dbReference type="ARBA" id="ARBA00022840"/>
    </source>
</evidence>
<keyword evidence="4" id="KW-0547">Nucleotide-binding</keyword>
<dbReference type="InterPro" id="IPR027417">
    <property type="entry name" value="P-loop_NTPase"/>
</dbReference>
<dbReference type="InterPro" id="IPR003439">
    <property type="entry name" value="ABC_transporter-like_ATP-bd"/>
</dbReference>
<dbReference type="InterPro" id="IPR005894">
    <property type="entry name" value="DrrA"/>
</dbReference>
<keyword evidence="7" id="KW-0472">Membrane</keyword>
<evidence type="ECO:0000259" key="10">
    <source>
        <dbReference type="PROSITE" id="PS50893"/>
    </source>
</evidence>
<evidence type="ECO:0000256" key="3">
    <source>
        <dbReference type="ARBA" id="ARBA00022475"/>
    </source>
</evidence>
<dbReference type="SMART" id="SM00382">
    <property type="entry name" value="AAA"/>
    <property type="match status" value="1"/>
</dbReference>
<evidence type="ECO:0000256" key="2">
    <source>
        <dbReference type="ARBA" id="ARBA00022448"/>
    </source>
</evidence>
<dbReference type="PANTHER" id="PTHR42711">
    <property type="entry name" value="ABC TRANSPORTER ATP-BINDING PROTEIN"/>
    <property type="match status" value="1"/>
</dbReference>
<dbReference type="PROSITE" id="PS50893">
    <property type="entry name" value="ABC_TRANSPORTER_2"/>
    <property type="match status" value="1"/>
</dbReference>
<evidence type="ECO:0000256" key="7">
    <source>
        <dbReference type="ARBA" id="ARBA00023136"/>
    </source>
</evidence>
<keyword evidence="12" id="KW-1185">Reference proteome</keyword>
<protein>
    <submittedName>
        <fullName evidence="11">ATP-binding cassette domain-containing protein</fullName>
    </submittedName>
</protein>
<keyword evidence="8" id="KW-0046">Antibiotic resistance</keyword>
<keyword evidence="3" id="KW-1003">Cell membrane</keyword>
<dbReference type="EMBL" id="JBEUKS010000007">
    <property type="protein sequence ID" value="MFC1440688.1"/>
    <property type="molecule type" value="Genomic_DNA"/>
</dbReference>
<comment type="similarity">
    <text evidence="9">Belongs to the ABC transporter superfamily. Drug exporter-1 (DrugE1) (TC 3.A.1.105) family.</text>
</comment>
<dbReference type="InterPro" id="IPR003593">
    <property type="entry name" value="AAA+_ATPase"/>
</dbReference>
<comment type="subcellular location">
    <subcellularLocation>
        <location evidence="1">Cell membrane</location>
        <topology evidence="1">Peripheral membrane protein</topology>
    </subcellularLocation>
</comment>